<dbReference type="OrthoDB" id="5402974at2759"/>
<feature type="compositionally biased region" description="Low complexity" evidence="4">
    <location>
        <begin position="896"/>
        <end position="922"/>
    </location>
</feature>
<dbReference type="InterPro" id="IPR045178">
    <property type="entry name" value="Fhl1/FHA1"/>
</dbReference>
<feature type="compositionally biased region" description="Polar residues" evidence="4">
    <location>
        <begin position="1326"/>
        <end position="1343"/>
    </location>
</feature>
<evidence type="ECO:0000256" key="4">
    <source>
        <dbReference type="SAM" id="MobiDB-lite"/>
    </source>
</evidence>
<feature type="region of interest" description="Disordered" evidence="4">
    <location>
        <begin position="221"/>
        <end position="307"/>
    </location>
</feature>
<feature type="region of interest" description="Disordered" evidence="4">
    <location>
        <begin position="39"/>
        <end position="81"/>
    </location>
</feature>
<dbReference type="InterPro" id="IPR008984">
    <property type="entry name" value="SMAD_FHA_dom_sf"/>
</dbReference>
<organism evidence="6 7">
    <name type="scientific">Verruconis gallopava</name>
    <dbReference type="NCBI Taxonomy" id="253628"/>
    <lineage>
        <taxon>Eukaryota</taxon>
        <taxon>Fungi</taxon>
        <taxon>Dikarya</taxon>
        <taxon>Ascomycota</taxon>
        <taxon>Pezizomycotina</taxon>
        <taxon>Dothideomycetes</taxon>
        <taxon>Pleosporomycetidae</taxon>
        <taxon>Venturiales</taxon>
        <taxon>Sympoventuriaceae</taxon>
        <taxon>Verruconis</taxon>
    </lineage>
</organism>
<dbReference type="Pfam" id="PF00250">
    <property type="entry name" value="Forkhead"/>
    <property type="match status" value="1"/>
</dbReference>
<accession>A0A0D2A7I6</accession>
<evidence type="ECO:0000313" key="7">
    <source>
        <dbReference type="Proteomes" id="UP000053259"/>
    </source>
</evidence>
<dbReference type="PANTHER" id="PTHR21712">
    <property type="entry name" value="PRE-RRNA-PROCESSING PROTEIN FHL1"/>
    <property type="match status" value="1"/>
</dbReference>
<feature type="DNA-binding region" description="Fork-head" evidence="3">
    <location>
        <begin position="799"/>
        <end position="887"/>
    </location>
</feature>
<dbReference type="InterPro" id="IPR036388">
    <property type="entry name" value="WH-like_DNA-bd_sf"/>
</dbReference>
<evidence type="ECO:0000256" key="3">
    <source>
        <dbReference type="PROSITE-ProRule" id="PRU00089"/>
    </source>
</evidence>
<dbReference type="RefSeq" id="XP_016212587.1">
    <property type="nucleotide sequence ID" value="XM_016359751.1"/>
</dbReference>
<dbReference type="GeneID" id="27314125"/>
<feature type="compositionally biased region" description="Basic and acidic residues" evidence="4">
    <location>
        <begin position="558"/>
        <end position="657"/>
    </location>
</feature>
<feature type="compositionally biased region" description="Low complexity" evidence="4">
    <location>
        <begin position="1134"/>
        <end position="1183"/>
    </location>
</feature>
<dbReference type="Pfam" id="PF00498">
    <property type="entry name" value="FHA"/>
    <property type="match status" value="1"/>
</dbReference>
<feature type="domain" description="Fork-head" evidence="5">
    <location>
        <begin position="799"/>
        <end position="887"/>
    </location>
</feature>
<reference evidence="6 7" key="1">
    <citation type="submission" date="2015-01" db="EMBL/GenBank/DDBJ databases">
        <title>The Genome Sequence of Ochroconis gallopava CBS43764.</title>
        <authorList>
            <consortium name="The Broad Institute Genomics Platform"/>
            <person name="Cuomo C."/>
            <person name="de Hoog S."/>
            <person name="Gorbushina A."/>
            <person name="Stielow B."/>
            <person name="Teixiera M."/>
            <person name="Abouelleil A."/>
            <person name="Chapman S.B."/>
            <person name="Priest M."/>
            <person name="Young S.K."/>
            <person name="Wortman J."/>
            <person name="Nusbaum C."/>
            <person name="Birren B."/>
        </authorList>
    </citation>
    <scope>NUCLEOTIDE SEQUENCE [LARGE SCALE GENOMIC DNA]</scope>
    <source>
        <strain evidence="6 7">CBS 43764</strain>
    </source>
</reference>
<feature type="region of interest" description="Disordered" evidence="4">
    <location>
        <begin position="1051"/>
        <end position="1370"/>
    </location>
</feature>
<feature type="compositionally biased region" description="Low complexity" evidence="4">
    <location>
        <begin position="289"/>
        <end position="304"/>
    </location>
</feature>
<dbReference type="GO" id="GO:0060962">
    <property type="term" value="P:regulation of ribosomal protein gene transcription by RNA polymerase II"/>
    <property type="evidence" value="ECO:0007669"/>
    <property type="project" value="InterPro"/>
</dbReference>
<dbReference type="Gene3D" id="2.60.200.20">
    <property type="match status" value="1"/>
</dbReference>
<evidence type="ECO:0000259" key="5">
    <source>
        <dbReference type="PROSITE" id="PS50039"/>
    </source>
</evidence>
<dbReference type="InterPro" id="IPR001766">
    <property type="entry name" value="Fork_head_dom"/>
</dbReference>
<protein>
    <recommendedName>
        <fullName evidence="5">Fork-head domain-containing protein</fullName>
    </recommendedName>
</protein>
<feature type="region of interest" description="Disordered" evidence="4">
    <location>
        <begin position="457"/>
        <end position="478"/>
    </location>
</feature>
<evidence type="ECO:0000256" key="1">
    <source>
        <dbReference type="ARBA" id="ARBA00023125"/>
    </source>
</evidence>
<feature type="compositionally biased region" description="Low complexity" evidence="4">
    <location>
        <begin position="1100"/>
        <end position="1126"/>
    </location>
</feature>
<sequence>MEEAANAIPLSDQVAPDASAAVADDGALVAATREKLEPMAAAPKVHNDEQARVNGGTQEFAHEGRATGSDQKAQDTIGDIPHDIKPEITEATRLQQPADQDVVVRTGDGNAIPASDRVDVLQHHAEQLSIKSELPVGAELPVASLAPPFSMDAEMAPLDSLPYTSDGLLDQYTEQPIPVQPATGFAKLEFQDGHFYMTTYAVELGRDMRAYKMAQQYQARMQLREERSGKRSQRSTSLPGTPVRPIRNDTAGMSARSFLSESGGIVGDDDGHIKLKRRKKKKSSKSKSTDTSSSRSQSMSRKNSINQVQPKFDYNQAALQTVDPNVTAPLDPMVHMPDPHFTPLIPVHPPMNGEDEFSTGKGISRKHIRIAYNFDRCHFEMIVYGRNGAFHDDQHYPAGSTVPLHDGSVIQIGGVSLRFVLPTVALETADPGENDFDSVSGRMSFNFEDGRGESIIADEDELDEFSSPSARARAHAEDYEDYGYEDFLDEEEEGDIAEEEDEEEEDEYSSEEDTPKKRGPGRPKTYDRKSLPKAKDKRSSKTVANQSRKGPKLTLKISAKDKARQERAKLKAEAEARERERAEAKAKAAKIKAKEAAKAKAKAQAEAEAKEREKAKKAKEAEARAKESNKEPFKEATKEAAKETSKETSKETTKETSKAPTGEPPAPKEPSAPRIARDAPLQNGEDINVPGLPAGIIIPARKKGPGRPPKDGVMSKRERAQLIKQAKEREKAIKLGLDPSTIPPPEIRPPKPKPRRNSKGEEVEGDGDDDEKRPKIPRPPRSPSPEMRIEDYTEEQLQRPSANYVYLIYEAIKNSKAGVMNLQQIYSAIERKYPWYKFKAGSNGWQSSVRHNLGQHEAFKKVEKEGKGWLWGIKEGVPIERERKKKSPPPQPPPHYGQGYPYPQYGNHQYPPYPPGQYQQRPPGAPMPPNMTQQGRPPGQVPPNGYPPHVHAGSQPHSANGQHRPPYPPHGRPPYPAHAQQLPPQQFKRYKPPSAEVIDTFKKVFISTYASRNDNNTAKAESIVTNAIKRVLEPETMIGVPKDTQEENVMRAFEGILVQSQGPPRQLTPSQAPANATHQQGQFPPRAPPSNAAAHQGSTQRQDTQGQSVQSQQPQPQAAQMAQIPPQHQPPSAPASSVQAPPSVAASSPSGNTSVPSIPPAAAASAASQAATAPPPSQAGATSENKQAQALASPKPQGPAEANLLGMLMGGPNFRSGTNTPVPRSTSPTGPPPEGISKDPVQRQNHSVAASQATVPPQPASTTQTLTQKTTSTPASAPTSEGLGLNINTSLPKDTILERPNGIPRTMTPTRPAVEPLTPPVVASPKVNNNASPNLSAVASNVPTKRARSPEVEGAADEHEGEVKKVKIDP</sequence>
<proteinExistence type="predicted"/>
<feature type="compositionally biased region" description="Polar residues" evidence="4">
    <location>
        <begin position="1215"/>
        <end position="1228"/>
    </location>
</feature>
<evidence type="ECO:0000256" key="2">
    <source>
        <dbReference type="ARBA" id="ARBA00023242"/>
    </source>
</evidence>
<dbReference type="VEuPathDB" id="FungiDB:PV09_06152"/>
<dbReference type="Gene3D" id="1.10.10.10">
    <property type="entry name" value="Winged helix-like DNA-binding domain superfamily/Winged helix DNA-binding domain"/>
    <property type="match status" value="1"/>
</dbReference>
<feature type="compositionally biased region" description="Basic and acidic residues" evidence="4">
    <location>
        <begin position="708"/>
        <end position="733"/>
    </location>
</feature>
<dbReference type="SUPFAM" id="SSF49879">
    <property type="entry name" value="SMAD/FHA domain"/>
    <property type="match status" value="1"/>
</dbReference>
<dbReference type="SUPFAM" id="SSF46785">
    <property type="entry name" value="Winged helix' DNA-binding domain"/>
    <property type="match status" value="1"/>
</dbReference>
<feature type="region of interest" description="Disordered" evidence="4">
    <location>
        <begin position="880"/>
        <end position="988"/>
    </location>
</feature>
<dbReference type="PROSITE" id="PS50039">
    <property type="entry name" value="FORK_HEAD_3"/>
    <property type="match status" value="1"/>
</dbReference>
<feature type="compositionally biased region" description="Polar residues" evidence="4">
    <location>
        <begin position="1242"/>
        <end position="1255"/>
    </location>
</feature>
<dbReference type="PRINTS" id="PR00053">
    <property type="entry name" value="FORKHEAD"/>
</dbReference>
<dbReference type="EMBL" id="KN847548">
    <property type="protein sequence ID" value="KIW02718.1"/>
    <property type="molecule type" value="Genomic_DNA"/>
</dbReference>
<dbReference type="InterPro" id="IPR030456">
    <property type="entry name" value="TF_fork_head_CS_2"/>
</dbReference>
<name>A0A0D2A7I6_9PEZI</name>
<dbReference type="PROSITE" id="PS00658">
    <property type="entry name" value="FORK_HEAD_2"/>
    <property type="match status" value="1"/>
</dbReference>
<feature type="region of interest" description="Disordered" evidence="4">
    <location>
        <begin position="491"/>
        <end position="795"/>
    </location>
</feature>
<evidence type="ECO:0000313" key="6">
    <source>
        <dbReference type="EMBL" id="KIW02718.1"/>
    </source>
</evidence>
<dbReference type="HOGENOM" id="CLU_256369_0_0_1"/>
<keyword evidence="2 3" id="KW-0539">Nucleus</keyword>
<feature type="compositionally biased region" description="Basic and acidic residues" evidence="4">
    <location>
        <begin position="524"/>
        <end position="539"/>
    </location>
</feature>
<feature type="compositionally biased region" description="Acidic residues" evidence="4">
    <location>
        <begin position="491"/>
        <end position="512"/>
    </location>
</feature>
<feature type="compositionally biased region" description="Polar residues" evidence="4">
    <location>
        <begin position="1058"/>
        <end position="1082"/>
    </location>
</feature>
<dbReference type="GO" id="GO:0003700">
    <property type="term" value="F:DNA-binding transcription factor activity"/>
    <property type="evidence" value="ECO:0007669"/>
    <property type="project" value="InterPro"/>
</dbReference>
<dbReference type="SMART" id="SM00339">
    <property type="entry name" value="FH"/>
    <property type="match status" value="1"/>
</dbReference>
<dbReference type="InterPro" id="IPR000253">
    <property type="entry name" value="FHA_dom"/>
</dbReference>
<dbReference type="GO" id="GO:0005634">
    <property type="term" value="C:nucleus"/>
    <property type="evidence" value="ECO:0007669"/>
    <property type="project" value="UniProtKB-SubCell"/>
</dbReference>
<dbReference type="PANTHER" id="PTHR21712:SF29">
    <property type="entry name" value="PRE-RRNA-PROCESSING PROTEIN FHL1"/>
    <property type="match status" value="1"/>
</dbReference>
<dbReference type="InParanoid" id="A0A0D2A7I6"/>
<gene>
    <name evidence="6" type="ORF">PV09_06152</name>
</gene>
<dbReference type="Proteomes" id="UP000053259">
    <property type="component" value="Unassembled WGS sequence"/>
</dbReference>
<dbReference type="CDD" id="cd00059">
    <property type="entry name" value="FH_FOX"/>
    <property type="match status" value="1"/>
</dbReference>
<dbReference type="STRING" id="253628.A0A0D2A7I6"/>
<feature type="compositionally biased region" description="Pro residues" evidence="4">
    <location>
        <begin position="965"/>
        <end position="976"/>
    </location>
</feature>
<dbReference type="InterPro" id="IPR036390">
    <property type="entry name" value="WH_DNA-bd_sf"/>
</dbReference>
<feature type="compositionally biased region" description="Low complexity" evidence="4">
    <location>
        <begin position="1261"/>
        <end position="1280"/>
    </location>
</feature>
<feature type="compositionally biased region" description="Basic residues" evidence="4">
    <location>
        <begin position="274"/>
        <end position="285"/>
    </location>
</feature>
<keyword evidence="1 3" id="KW-0238">DNA-binding</keyword>
<feature type="compositionally biased region" description="Basic and acidic residues" evidence="4">
    <location>
        <begin position="1348"/>
        <end position="1370"/>
    </location>
</feature>
<dbReference type="GO" id="GO:0043565">
    <property type="term" value="F:sequence-specific DNA binding"/>
    <property type="evidence" value="ECO:0007669"/>
    <property type="project" value="InterPro"/>
</dbReference>
<comment type="subcellular location">
    <subcellularLocation>
        <location evidence="3">Nucleus</location>
    </subcellularLocation>
</comment>
<keyword evidence="7" id="KW-1185">Reference proteome</keyword>